<dbReference type="InterPro" id="IPR002067">
    <property type="entry name" value="MCP"/>
</dbReference>
<reference evidence="13 14" key="1">
    <citation type="submission" date="2024-10" db="EMBL/GenBank/DDBJ databases">
        <authorList>
            <person name="Kim D."/>
        </authorList>
    </citation>
    <scope>NUCLEOTIDE SEQUENCE [LARGE SCALE GENOMIC DNA]</scope>
    <source>
        <strain evidence="13">BH-2024</strain>
    </source>
</reference>
<dbReference type="InterPro" id="IPR018108">
    <property type="entry name" value="MCP_transmembrane"/>
</dbReference>
<evidence type="ECO:0000256" key="12">
    <source>
        <dbReference type="SAM" id="Phobius"/>
    </source>
</evidence>
<feature type="transmembrane region" description="Helical" evidence="12">
    <location>
        <begin position="168"/>
        <end position="191"/>
    </location>
</feature>
<dbReference type="PRINTS" id="PR00926">
    <property type="entry name" value="MITOCARRIER"/>
</dbReference>
<dbReference type="EMBL" id="JBICBT010001191">
    <property type="protein sequence ID" value="KAL3079278.1"/>
    <property type="molecule type" value="Genomic_DNA"/>
</dbReference>
<dbReference type="PANTHER" id="PTHR45760:SF2">
    <property type="entry name" value="FI19922P1-RELATED"/>
    <property type="match status" value="1"/>
</dbReference>
<evidence type="ECO:0000256" key="5">
    <source>
        <dbReference type="ARBA" id="ARBA00022737"/>
    </source>
</evidence>
<comment type="subcellular location">
    <subcellularLocation>
        <location evidence="1">Mitochondrion inner membrane</location>
        <topology evidence="1">Multi-pass membrane protein</topology>
    </subcellularLocation>
</comment>
<evidence type="ECO:0000256" key="6">
    <source>
        <dbReference type="ARBA" id="ARBA00022792"/>
    </source>
</evidence>
<dbReference type="Gene3D" id="1.50.40.10">
    <property type="entry name" value="Mitochondrial carrier domain"/>
    <property type="match status" value="3"/>
</dbReference>
<comment type="similarity">
    <text evidence="2">Belongs to the mitochondrial carrier (TC 2.A.29) family.</text>
</comment>
<name>A0ABD2J104_9BILA</name>
<dbReference type="Pfam" id="PF00153">
    <property type="entry name" value="Mito_carr"/>
    <property type="match status" value="6"/>
</dbReference>
<accession>A0ABD2J104</accession>
<evidence type="ECO:0000256" key="10">
    <source>
        <dbReference type="PROSITE-ProRule" id="PRU00282"/>
    </source>
</evidence>
<evidence type="ECO:0000256" key="9">
    <source>
        <dbReference type="ARBA" id="ARBA00023136"/>
    </source>
</evidence>
<evidence type="ECO:0000313" key="13">
    <source>
        <dbReference type="EMBL" id="KAL3079278.1"/>
    </source>
</evidence>
<feature type="repeat" description="Solcar" evidence="10">
    <location>
        <begin position="265"/>
        <end position="367"/>
    </location>
</feature>
<keyword evidence="6" id="KW-0999">Mitochondrion inner membrane</keyword>
<feature type="repeat" description="Solcar" evidence="10">
    <location>
        <begin position="613"/>
        <end position="696"/>
    </location>
</feature>
<feature type="repeat" description="Solcar" evidence="10">
    <location>
        <begin position="171"/>
        <end position="255"/>
    </location>
</feature>
<dbReference type="Proteomes" id="UP001620626">
    <property type="component" value="Unassembled WGS sequence"/>
</dbReference>
<protein>
    <recommendedName>
        <fullName evidence="15">Mitochondrial carrier protein</fullName>
    </recommendedName>
</protein>
<evidence type="ECO:0000256" key="8">
    <source>
        <dbReference type="ARBA" id="ARBA00023128"/>
    </source>
</evidence>
<keyword evidence="5" id="KW-0677">Repeat</keyword>
<evidence type="ECO:0000313" key="14">
    <source>
        <dbReference type="Proteomes" id="UP001620626"/>
    </source>
</evidence>
<feature type="repeat" description="Solcar" evidence="10">
    <location>
        <begin position="415"/>
        <end position="511"/>
    </location>
</feature>
<feature type="compositionally biased region" description="Low complexity" evidence="11">
    <location>
        <begin position="466"/>
        <end position="482"/>
    </location>
</feature>
<evidence type="ECO:0000256" key="11">
    <source>
        <dbReference type="SAM" id="MobiDB-lite"/>
    </source>
</evidence>
<evidence type="ECO:0000256" key="1">
    <source>
        <dbReference type="ARBA" id="ARBA00004448"/>
    </source>
</evidence>
<dbReference type="InterPro" id="IPR045315">
    <property type="entry name" value="Mtm1-like"/>
</dbReference>
<gene>
    <name evidence="13" type="ORF">niasHT_034692</name>
</gene>
<dbReference type="GO" id="GO:0005743">
    <property type="term" value="C:mitochondrial inner membrane"/>
    <property type="evidence" value="ECO:0007669"/>
    <property type="project" value="UniProtKB-SubCell"/>
</dbReference>
<evidence type="ECO:0000256" key="3">
    <source>
        <dbReference type="ARBA" id="ARBA00022448"/>
    </source>
</evidence>
<keyword evidence="9 10" id="KW-0472">Membrane</keyword>
<evidence type="ECO:0000256" key="4">
    <source>
        <dbReference type="ARBA" id="ARBA00022692"/>
    </source>
</evidence>
<dbReference type="AlphaFoldDB" id="A0ABD2J104"/>
<keyword evidence="3" id="KW-0813">Transport</keyword>
<dbReference type="PROSITE" id="PS50920">
    <property type="entry name" value="SOLCAR"/>
    <property type="match status" value="6"/>
</dbReference>
<keyword evidence="7 12" id="KW-1133">Transmembrane helix</keyword>
<organism evidence="13 14">
    <name type="scientific">Heterodera trifolii</name>
    <dbReference type="NCBI Taxonomy" id="157864"/>
    <lineage>
        <taxon>Eukaryota</taxon>
        <taxon>Metazoa</taxon>
        <taxon>Ecdysozoa</taxon>
        <taxon>Nematoda</taxon>
        <taxon>Chromadorea</taxon>
        <taxon>Rhabditida</taxon>
        <taxon>Tylenchina</taxon>
        <taxon>Tylenchomorpha</taxon>
        <taxon>Tylenchoidea</taxon>
        <taxon>Heteroderidae</taxon>
        <taxon>Heteroderinae</taxon>
        <taxon>Heterodera</taxon>
    </lineage>
</organism>
<keyword evidence="14" id="KW-1185">Reference proteome</keyword>
<dbReference type="SUPFAM" id="SSF103506">
    <property type="entry name" value="Mitochondrial carrier"/>
    <property type="match status" value="2"/>
</dbReference>
<feature type="repeat" description="Solcar" evidence="10">
    <location>
        <begin position="27"/>
        <end position="154"/>
    </location>
</feature>
<dbReference type="PANTHER" id="PTHR45760">
    <property type="entry name" value="FI19922P1-RELATED"/>
    <property type="match status" value="1"/>
</dbReference>
<feature type="repeat" description="Solcar" evidence="10">
    <location>
        <begin position="514"/>
        <end position="596"/>
    </location>
</feature>
<keyword evidence="8" id="KW-0496">Mitochondrion</keyword>
<feature type="region of interest" description="Disordered" evidence="11">
    <location>
        <begin position="461"/>
        <end position="482"/>
    </location>
</feature>
<sequence length="724" mass="80230">MSNTDFASSSSTTTTTAKTTTVYNGDITFPQQIIASSVGALFTSLVVTPMDVVKIRLQSQVRPLAEGECFLFSNGLMDHLCRVCGNRAAGIGTGGEQCEWFNRPGHFSGTLEAFVKIVRIEGLRSLWSGLSPTMLSAIPATVFYFTLYDNMLCMWRNALASNNKNSTFSGAAFMAPLLAGTVARTMAVSVVSPLELVRTKMQSERLSYSELRDAIVRTVKSDGYMALWRGWTATIMRDIPFSAIYWSLYEFSKPRLLQIAHRQQPNFALCFASGALSGSVAALLTLPFDVVKTHQQITLGQIDAERHAHHEKAAKMSTRNTNMFGVMRELVNSKGLGALFTGAVPRVARVAPACAVMIGCYEELKQFFARKNRKLVSTFLIKFVGQMHFLSEADGQNNGGKNGGDGLVAQSGGWSEFFIHFTGGALGGIVGTSFTYPLEVVKTRLQSSHGHEMRRQVQLERLQRWTSSTSSTSSTTTPASSSTSTASRFALCRRLLHQSVIFRSFHSVWREGRLRALFKGFGPTLAIFVTATALNPILLVKTRLQLSPVRVRAFECARRILHAEGILTFWRGVTGSYLGSTETMLQFMIYEFLRDKIQHSSVTDTGKQHQDAPNFWQFMVAAATAKLVAGFTCYPHEVIRTRLREEGSTNRLRDILRHIWRHEGWQTLWHGVLLQLIRSVPNTAITIGTYELVVYSLHWALLATTIKTPPPAVRGGRADDAKSN</sequence>
<evidence type="ECO:0000256" key="2">
    <source>
        <dbReference type="ARBA" id="ARBA00006375"/>
    </source>
</evidence>
<comment type="caution">
    <text evidence="13">The sequence shown here is derived from an EMBL/GenBank/DDBJ whole genome shotgun (WGS) entry which is preliminary data.</text>
</comment>
<evidence type="ECO:0000256" key="7">
    <source>
        <dbReference type="ARBA" id="ARBA00022989"/>
    </source>
</evidence>
<dbReference type="InterPro" id="IPR023395">
    <property type="entry name" value="MCP_dom_sf"/>
</dbReference>
<proteinExistence type="inferred from homology"/>
<feature type="transmembrane region" description="Helical" evidence="12">
    <location>
        <begin position="126"/>
        <end position="148"/>
    </location>
</feature>
<keyword evidence="4 10" id="KW-0812">Transmembrane</keyword>
<evidence type="ECO:0008006" key="15">
    <source>
        <dbReference type="Google" id="ProtNLM"/>
    </source>
</evidence>